<dbReference type="Proteomes" id="UP000635628">
    <property type="component" value="Unassembled WGS sequence"/>
</dbReference>
<organism evidence="1 2">
    <name type="scientific">Bathymodiolus azoricus thioautotrophic gill symbiont</name>
    <dbReference type="NCBI Taxonomy" id="235205"/>
    <lineage>
        <taxon>Bacteria</taxon>
        <taxon>Pseudomonadati</taxon>
        <taxon>Pseudomonadota</taxon>
        <taxon>Gammaproteobacteria</taxon>
        <taxon>sulfur-oxidizing symbionts</taxon>
    </lineage>
</organism>
<protein>
    <submittedName>
        <fullName evidence="1">Uncharacterized protein</fullName>
    </submittedName>
</protein>
<name>A0ACA8ZQB0_9GAMM</name>
<keyword evidence="2" id="KW-1185">Reference proteome</keyword>
<evidence type="ECO:0000313" key="2">
    <source>
        <dbReference type="Proteomes" id="UP000635628"/>
    </source>
</evidence>
<comment type="caution">
    <text evidence="1">The sequence shown here is derived from an EMBL/GenBank/DDBJ whole genome shotgun (WGS) entry which is preliminary data.</text>
</comment>
<proteinExistence type="predicted"/>
<reference evidence="1" key="1">
    <citation type="submission" date="2020-05" db="EMBL/GenBank/DDBJ databases">
        <authorList>
            <person name="Petersen J."/>
            <person name="Sayavedra L."/>
        </authorList>
    </citation>
    <scope>NUCLEOTIDE SEQUENCE</scope>
    <source>
        <strain evidence="1">B azoricus SOX Menez Gwen</strain>
    </source>
</reference>
<dbReference type="EMBL" id="CAESAP020000147">
    <property type="protein sequence ID" value="CAB5499025.1"/>
    <property type="molecule type" value="Genomic_DNA"/>
</dbReference>
<accession>A0ACA8ZQB0</accession>
<gene>
    <name evidence="1" type="ORF">AZO1586R_862</name>
</gene>
<evidence type="ECO:0000313" key="1">
    <source>
        <dbReference type="EMBL" id="CAB5499025.1"/>
    </source>
</evidence>
<sequence>MKTSDKKTVVCVFSRPLKTHSKPNQNHPFFQPSKSTKLLFIQHHKKP</sequence>